<organism evidence="2 3">
    <name type="scientific">Pseudonocardia yunnanensis</name>
    <dbReference type="NCBI Taxonomy" id="58107"/>
    <lineage>
        <taxon>Bacteria</taxon>
        <taxon>Bacillati</taxon>
        <taxon>Actinomycetota</taxon>
        <taxon>Actinomycetes</taxon>
        <taxon>Pseudonocardiales</taxon>
        <taxon>Pseudonocardiaceae</taxon>
        <taxon>Pseudonocardia</taxon>
    </lineage>
</organism>
<dbReference type="SUPFAM" id="SSF52096">
    <property type="entry name" value="ClpP/crotonase"/>
    <property type="match status" value="1"/>
</dbReference>
<proteinExistence type="inferred from homology"/>
<dbReference type="PANTHER" id="PTHR43802:SF1">
    <property type="entry name" value="IP11341P-RELATED"/>
    <property type="match status" value="1"/>
</dbReference>
<dbReference type="PANTHER" id="PTHR43802">
    <property type="entry name" value="ENOYL-COA HYDRATASE"/>
    <property type="match status" value="1"/>
</dbReference>
<evidence type="ECO:0000313" key="2">
    <source>
        <dbReference type="EMBL" id="MFD1523796.1"/>
    </source>
</evidence>
<dbReference type="RefSeq" id="WP_344720846.1">
    <property type="nucleotide sequence ID" value="NZ_BAAAUS010000007.1"/>
</dbReference>
<dbReference type="EMBL" id="JBHUCO010000070">
    <property type="protein sequence ID" value="MFD1523796.1"/>
    <property type="molecule type" value="Genomic_DNA"/>
</dbReference>
<dbReference type="Pfam" id="PF00378">
    <property type="entry name" value="ECH_1"/>
    <property type="match status" value="1"/>
</dbReference>
<comment type="caution">
    <text evidence="2">The sequence shown here is derived from an EMBL/GenBank/DDBJ whole genome shotgun (WGS) entry which is preliminary data.</text>
</comment>
<comment type="similarity">
    <text evidence="1">Belongs to the enoyl-CoA hydratase/isomerase family.</text>
</comment>
<accession>A0ABW4F9E0</accession>
<name>A0ABW4F9E0_9PSEU</name>
<protein>
    <submittedName>
        <fullName evidence="2">Enoyl-CoA hydratase/isomerase family protein</fullName>
    </submittedName>
</protein>
<gene>
    <name evidence="2" type="ORF">ACFSJD_40365</name>
</gene>
<sequence>MSHIEYEVVNRTGWLRINRPEARNAMTVDMLMETQDRLYEAELDPAVACILISGVGGNLTAGFDMKEVPSNGDKIAVQRHFRRASLYWHSIMHTIVRMKKPLIVGAQGTNVGGGLGLIAACDLAVIGEDTRVIPSWVSIGLGPDASSTYHLPRMVGLRRAIDWIMTNHAATAQEMLEWGYVTRVVPTEDVMDECWALAESLNRVPTEILGEVKFLMHHGTISPIENQTEWEREAVLVGARTDFFHDRLVDFLGGKTPATSDVTAGPASEHSAP</sequence>
<reference evidence="3" key="1">
    <citation type="journal article" date="2019" name="Int. J. Syst. Evol. Microbiol.">
        <title>The Global Catalogue of Microorganisms (GCM) 10K type strain sequencing project: providing services to taxonomists for standard genome sequencing and annotation.</title>
        <authorList>
            <consortium name="The Broad Institute Genomics Platform"/>
            <consortium name="The Broad Institute Genome Sequencing Center for Infectious Disease"/>
            <person name="Wu L."/>
            <person name="Ma J."/>
        </authorList>
    </citation>
    <scope>NUCLEOTIDE SEQUENCE [LARGE SCALE GENOMIC DNA]</scope>
    <source>
        <strain evidence="3">CCM 7043</strain>
    </source>
</reference>
<dbReference type="InterPro" id="IPR029045">
    <property type="entry name" value="ClpP/crotonase-like_dom_sf"/>
</dbReference>
<keyword evidence="3" id="KW-1185">Reference proteome</keyword>
<dbReference type="Proteomes" id="UP001597114">
    <property type="component" value="Unassembled WGS sequence"/>
</dbReference>
<dbReference type="InterPro" id="IPR001753">
    <property type="entry name" value="Enoyl-CoA_hydra/iso"/>
</dbReference>
<dbReference type="Gene3D" id="3.90.226.10">
    <property type="entry name" value="2-enoyl-CoA Hydratase, Chain A, domain 1"/>
    <property type="match status" value="1"/>
</dbReference>
<evidence type="ECO:0000256" key="1">
    <source>
        <dbReference type="ARBA" id="ARBA00005254"/>
    </source>
</evidence>
<dbReference type="CDD" id="cd06558">
    <property type="entry name" value="crotonase-like"/>
    <property type="match status" value="1"/>
</dbReference>
<evidence type="ECO:0000313" key="3">
    <source>
        <dbReference type="Proteomes" id="UP001597114"/>
    </source>
</evidence>